<dbReference type="Proteomes" id="UP001520654">
    <property type="component" value="Unassembled WGS sequence"/>
</dbReference>
<feature type="transmembrane region" description="Helical" evidence="1">
    <location>
        <begin position="12"/>
        <end position="37"/>
    </location>
</feature>
<dbReference type="RefSeq" id="WP_229340114.1">
    <property type="nucleotide sequence ID" value="NZ_JAINUL010000001.1"/>
</dbReference>
<dbReference type="EMBL" id="JAINUL010000001">
    <property type="protein sequence ID" value="MCC0098434.1"/>
    <property type="molecule type" value="Genomic_DNA"/>
</dbReference>
<keyword evidence="1" id="KW-1133">Transmembrane helix</keyword>
<comment type="caution">
    <text evidence="2">The sequence shown here is derived from an EMBL/GenBank/DDBJ whole genome shotgun (WGS) entry which is preliminary data.</text>
</comment>
<reference evidence="2 3" key="1">
    <citation type="submission" date="2021-08" db="EMBL/GenBank/DDBJ databases">
        <title>Genomic Architecture of Streptomyces flavotricini NGL1 and Streptomyces erythrochromogenes HMS4 With Differential Plant Beneficial attributes and laccase production capabilities.</title>
        <authorList>
            <person name="Salwan R."/>
            <person name="Kaur R."/>
            <person name="Sharma V."/>
        </authorList>
    </citation>
    <scope>NUCLEOTIDE SEQUENCE [LARGE SCALE GENOMIC DNA]</scope>
    <source>
        <strain evidence="2 3">NGL1</strain>
    </source>
</reference>
<evidence type="ECO:0000313" key="2">
    <source>
        <dbReference type="EMBL" id="MCC0098434.1"/>
    </source>
</evidence>
<keyword evidence="1" id="KW-0812">Transmembrane</keyword>
<gene>
    <name evidence="2" type="ORF">K7B10_27435</name>
</gene>
<accession>A0ABS8EBZ8</accession>
<evidence type="ECO:0000256" key="1">
    <source>
        <dbReference type="SAM" id="Phobius"/>
    </source>
</evidence>
<name>A0ABS8EBZ8_9ACTN</name>
<keyword evidence="3" id="KW-1185">Reference proteome</keyword>
<protein>
    <submittedName>
        <fullName evidence="2">Uncharacterized protein</fullName>
    </submittedName>
</protein>
<feature type="transmembrane region" description="Helical" evidence="1">
    <location>
        <begin position="43"/>
        <end position="65"/>
    </location>
</feature>
<evidence type="ECO:0000313" key="3">
    <source>
        <dbReference type="Proteomes" id="UP001520654"/>
    </source>
</evidence>
<keyword evidence="1" id="KW-0472">Membrane</keyword>
<organism evidence="2 3">
    <name type="scientific">Streptomyces flavotricini</name>
    <dbReference type="NCBI Taxonomy" id="66888"/>
    <lineage>
        <taxon>Bacteria</taxon>
        <taxon>Bacillati</taxon>
        <taxon>Actinomycetota</taxon>
        <taxon>Actinomycetes</taxon>
        <taxon>Kitasatosporales</taxon>
        <taxon>Streptomycetaceae</taxon>
        <taxon>Streptomyces</taxon>
    </lineage>
</organism>
<sequence>MSILNARARHRVVFPTTPSMAAALPLTISLPAMTVVFGDRLGTFATVALIVVGLVLIACTAGPAARTAAAEAERTRRDEELLDALEPLAGLRR</sequence>
<proteinExistence type="predicted"/>